<dbReference type="Proteomes" id="UP000070136">
    <property type="component" value="Unassembled WGS sequence"/>
</dbReference>
<protein>
    <submittedName>
        <fullName evidence="1">Uncharacterized protein</fullName>
    </submittedName>
</protein>
<evidence type="ECO:0000313" key="1">
    <source>
        <dbReference type="EMBL" id="KXU00201.1"/>
    </source>
</evidence>
<comment type="caution">
    <text evidence="1">The sequence shown here is derived from an EMBL/GenBank/DDBJ whole genome shotgun (WGS) entry which is preliminary data.</text>
</comment>
<dbReference type="EMBL" id="LQOA01000008">
    <property type="protein sequence ID" value="KXU00201.1"/>
    <property type="molecule type" value="Genomic_DNA"/>
</dbReference>
<accession>A0A139QCL7</accession>
<dbReference type="AlphaFoldDB" id="A0A139QCL7"/>
<name>A0A139QCL7_STRMT</name>
<sequence>MKLYRMSTKNKISSLGTTFEFTNLEIFEYQSLLITYNKG</sequence>
<proteinExistence type="predicted"/>
<reference evidence="1 2" key="1">
    <citation type="submission" date="2016-01" db="EMBL/GenBank/DDBJ databases">
        <title>Highly variable Streptococcus oralis are common among viridans streptococci isolated from primates.</title>
        <authorList>
            <person name="Denapaite D."/>
            <person name="Rieger M."/>
            <person name="Koendgen S."/>
            <person name="Brueckner R."/>
            <person name="Ochigava I."/>
            <person name="Kappeler P."/>
            <person name="Maetz-Rensing K."/>
            <person name="Leendertz F."/>
            <person name="Hakenbeck R."/>
        </authorList>
    </citation>
    <scope>NUCLEOTIDE SEQUENCE [LARGE SCALE GENOMIC DNA]</scope>
    <source>
        <strain evidence="1 2">DD28</strain>
    </source>
</reference>
<evidence type="ECO:0000313" key="2">
    <source>
        <dbReference type="Proteomes" id="UP000070136"/>
    </source>
</evidence>
<organism evidence="1 2">
    <name type="scientific">Streptococcus mitis</name>
    <dbReference type="NCBI Taxonomy" id="28037"/>
    <lineage>
        <taxon>Bacteria</taxon>
        <taxon>Bacillati</taxon>
        <taxon>Bacillota</taxon>
        <taxon>Bacilli</taxon>
        <taxon>Lactobacillales</taxon>
        <taxon>Streptococcaceae</taxon>
        <taxon>Streptococcus</taxon>
        <taxon>Streptococcus mitis group</taxon>
    </lineage>
</organism>
<gene>
    <name evidence="1" type="ORF">SMIDD28_00399</name>
</gene>
<dbReference type="PATRIC" id="fig|28037.234.peg.414"/>